<proteinExistence type="predicted"/>
<accession>A0A0N5B4Q3</accession>
<dbReference type="Gene3D" id="3.40.33.10">
    <property type="entry name" value="CAP"/>
    <property type="match status" value="1"/>
</dbReference>
<dbReference type="Proteomes" id="UP000046392">
    <property type="component" value="Unplaced"/>
</dbReference>
<evidence type="ECO:0000259" key="1">
    <source>
        <dbReference type="SMART" id="SM00198"/>
    </source>
</evidence>
<dbReference type="AlphaFoldDB" id="A0A0N5B4Q3"/>
<dbReference type="InterPro" id="IPR014044">
    <property type="entry name" value="CAP_dom"/>
</dbReference>
<sequence>MPINILLAQFAPPLPPKQGRYSIRGSRVVRKPQSIIRYTVTSHMENGKSFYKCANRVFFDYGEALIFCQGLNRCEAAKRQKASLHLKSFNMKCRQTISRISRALSRKSQMKTTNNLPVRRNSTSNSNENLFKSVIGNTLKEFSPETKMNTKSSSYTTWKKVWNGFNLKNYHSTDYGLYKRLILTEVNAYRSNHGETSLVSSSYLDDVARKLANNYANNKKLDVNPYAMCGMLYASVKKFLASSIVKSWYNMKAKYNYILNRPISRAALSFTQIVWISTKKFGIGVRYDSGRVYVILLFLPRGNKKGEFKQNVFKRKR</sequence>
<dbReference type="WBParaSite" id="SPAL_0000105400.1">
    <property type="protein sequence ID" value="SPAL_0000105400.1"/>
    <property type="gene ID" value="SPAL_0000105400"/>
</dbReference>
<evidence type="ECO:0000313" key="3">
    <source>
        <dbReference type="WBParaSite" id="SPAL_0000105400.1"/>
    </source>
</evidence>
<dbReference type="PANTHER" id="PTHR10334">
    <property type="entry name" value="CYSTEINE-RICH SECRETORY PROTEIN-RELATED"/>
    <property type="match status" value="1"/>
</dbReference>
<keyword evidence="2" id="KW-1185">Reference proteome</keyword>
<evidence type="ECO:0000313" key="2">
    <source>
        <dbReference type="Proteomes" id="UP000046392"/>
    </source>
</evidence>
<protein>
    <submittedName>
        <fullName evidence="3">SCP domain-containing protein</fullName>
    </submittedName>
</protein>
<organism evidence="2 3">
    <name type="scientific">Strongyloides papillosus</name>
    <name type="common">Intestinal threadworm</name>
    <dbReference type="NCBI Taxonomy" id="174720"/>
    <lineage>
        <taxon>Eukaryota</taxon>
        <taxon>Metazoa</taxon>
        <taxon>Ecdysozoa</taxon>
        <taxon>Nematoda</taxon>
        <taxon>Chromadorea</taxon>
        <taxon>Rhabditida</taxon>
        <taxon>Tylenchina</taxon>
        <taxon>Panagrolaimomorpha</taxon>
        <taxon>Strongyloidoidea</taxon>
        <taxon>Strongyloididae</taxon>
        <taxon>Strongyloides</taxon>
    </lineage>
</organism>
<dbReference type="InterPro" id="IPR035940">
    <property type="entry name" value="CAP_sf"/>
</dbReference>
<dbReference type="Pfam" id="PF00188">
    <property type="entry name" value="CAP"/>
    <property type="match status" value="1"/>
</dbReference>
<reference evidence="3" key="1">
    <citation type="submission" date="2017-02" db="UniProtKB">
        <authorList>
            <consortium name="WormBaseParasite"/>
        </authorList>
    </citation>
    <scope>IDENTIFICATION</scope>
</reference>
<dbReference type="InterPro" id="IPR001283">
    <property type="entry name" value="CRISP-related"/>
</dbReference>
<dbReference type="SMART" id="SM00198">
    <property type="entry name" value="SCP"/>
    <property type="match status" value="1"/>
</dbReference>
<feature type="domain" description="SCP" evidence="1">
    <location>
        <begin position="177"/>
        <end position="306"/>
    </location>
</feature>
<dbReference type="SUPFAM" id="SSF55797">
    <property type="entry name" value="PR-1-like"/>
    <property type="match status" value="1"/>
</dbReference>
<name>A0A0N5B4Q3_STREA</name>